<name>A0AA87FED0_9ENTE</name>
<evidence type="ECO:0000256" key="2">
    <source>
        <dbReference type="ARBA" id="ARBA00022801"/>
    </source>
</evidence>
<keyword evidence="5" id="KW-0963">Cytoplasm</keyword>
<sequence>MSFESFKFQPYIYEALAEKKFTSPTEVQEKLIPVIQKGRSVVGQSQTGSGKTHTFLLPLMDQIDPQKDEVQVVITAPSRELATQIYQAAKQLAEFQQPEIRVTNFVGGTDKQRQMDRLQNQQPQLVIGTPGRILDMINEQALAVHTARAFVIDEADMTLDMGFLEEVDQIASRLPEKLQMLVFSATIPEKLRPFLKKYLENPLIEEIRPKAVISESIENWLISTKGKDKNQLVYQLLTTGHPYLAIVFANTKSRVDELTDYLKEKGLKVAKIHGDITPRERKRVMRQVQNLEYQYVVATDLAARGIDIEGVSHVINAEIPADLDFFIHRVGRTGRNQLAGTAITLYDPSDEQAIQAIEDLGVKFQPKEIKNGEIVATYDRNRRQKREKSRDELDPTLIGLVKKKKKKIKPGYKKKIQWAVDKKNKEKRKIKRRQSNRSARKNKKIPVSNLRNTHRPGNGYWVFLRFSKDFFPFLHRGFHLLQKEERGSHSRIFDKSRLLQFQKTKPTNKSHW</sequence>
<evidence type="ECO:0000256" key="3">
    <source>
        <dbReference type="ARBA" id="ARBA00022806"/>
    </source>
</evidence>
<dbReference type="HAMAP" id="MF_01494">
    <property type="entry name" value="DEAD_helicase_CshB"/>
    <property type="match status" value="1"/>
</dbReference>
<feature type="short sequence motif" description="Q motif" evidence="6">
    <location>
        <begin position="1"/>
        <end position="29"/>
    </location>
</feature>
<dbReference type="GO" id="GO:0033592">
    <property type="term" value="F:RNA strand annealing activity"/>
    <property type="evidence" value="ECO:0007669"/>
    <property type="project" value="TreeGrafter"/>
</dbReference>
<comment type="function">
    <text evidence="5">Probable DEAD-box RNA helicase. May work in conjunction with the cold shock proteins to ensure proper initiation of transcription at low and optimal temperatures.</text>
</comment>
<protein>
    <recommendedName>
        <fullName evidence="5">DEAD-box ATP-dependent RNA helicase CshB</fullName>
        <ecNumber evidence="5">3.6.4.13</ecNumber>
    </recommendedName>
</protein>
<dbReference type="AlphaFoldDB" id="A0AA87FED0"/>
<dbReference type="GO" id="GO:0006401">
    <property type="term" value="P:RNA catabolic process"/>
    <property type="evidence" value="ECO:0007669"/>
    <property type="project" value="UniProtKB-UniRule"/>
</dbReference>
<dbReference type="InterPro" id="IPR001650">
    <property type="entry name" value="Helicase_C-like"/>
</dbReference>
<dbReference type="Proteomes" id="UP000004393">
    <property type="component" value="Unassembled WGS sequence"/>
</dbReference>
<dbReference type="PROSITE" id="PS51192">
    <property type="entry name" value="HELICASE_ATP_BIND_1"/>
    <property type="match status" value="1"/>
</dbReference>
<accession>A0AA87FED0</accession>
<gene>
    <name evidence="5" type="primary">cshB</name>
    <name evidence="11" type="ORF">HMPREF9478_02885</name>
</gene>
<comment type="caution">
    <text evidence="11">The sequence shown here is derived from an EMBL/GenBank/DDBJ whole genome shotgun (WGS) entry which is preliminary data.</text>
</comment>
<dbReference type="GO" id="GO:0005829">
    <property type="term" value="C:cytosol"/>
    <property type="evidence" value="ECO:0007669"/>
    <property type="project" value="TreeGrafter"/>
</dbReference>
<dbReference type="Gene3D" id="3.40.50.300">
    <property type="entry name" value="P-loop containing nucleotide triphosphate hydrolases"/>
    <property type="match status" value="2"/>
</dbReference>
<feature type="region of interest" description="Disordered" evidence="7">
    <location>
        <begin position="423"/>
        <end position="451"/>
    </location>
</feature>
<dbReference type="SUPFAM" id="SSF52540">
    <property type="entry name" value="P-loop containing nucleoside triphosphate hydrolases"/>
    <property type="match status" value="1"/>
</dbReference>
<feature type="compositionally biased region" description="Basic residues" evidence="7">
    <location>
        <begin position="425"/>
        <end position="444"/>
    </location>
</feature>
<dbReference type="InterPro" id="IPR014014">
    <property type="entry name" value="RNA_helicase_DEAD_Q_motif"/>
</dbReference>
<dbReference type="PROSITE" id="PS51194">
    <property type="entry name" value="HELICASE_CTER"/>
    <property type="match status" value="1"/>
</dbReference>
<evidence type="ECO:0000259" key="10">
    <source>
        <dbReference type="PROSITE" id="PS51195"/>
    </source>
</evidence>
<comment type="catalytic activity">
    <reaction evidence="5">
        <text>ATP + H2O = ADP + phosphate + H(+)</text>
        <dbReference type="Rhea" id="RHEA:13065"/>
        <dbReference type="ChEBI" id="CHEBI:15377"/>
        <dbReference type="ChEBI" id="CHEBI:15378"/>
        <dbReference type="ChEBI" id="CHEBI:30616"/>
        <dbReference type="ChEBI" id="CHEBI:43474"/>
        <dbReference type="ChEBI" id="CHEBI:456216"/>
        <dbReference type="EC" id="3.6.4.13"/>
    </reaction>
</comment>
<keyword evidence="12" id="KW-1185">Reference proteome</keyword>
<feature type="domain" description="DEAD-box RNA helicase Q" evidence="10">
    <location>
        <begin position="1"/>
        <end position="29"/>
    </location>
</feature>
<dbReference type="InterPro" id="IPR030881">
    <property type="entry name" value="CshB"/>
</dbReference>
<keyword evidence="5" id="KW-0694">RNA-binding</keyword>
<keyword evidence="4 5" id="KW-0067">ATP-binding</keyword>
<comment type="similarity">
    <text evidence="5">Belongs to the DEAD box helicase family. CshB subfamily.</text>
</comment>
<proteinExistence type="inferred from homology"/>
<dbReference type="CDD" id="cd00268">
    <property type="entry name" value="DEADc"/>
    <property type="match status" value="1"/>
</dbReference>
<dbReference type="SMART" id="SM00490">
    <property type="entry name" value="HELICc"/>
    <property type="match status" value="1"/>
</dbReference>
<evidence type="ECO:0000256" key="7">
    <source>
        <dbReference type="SAM" id="MobiDB-lite"/>
    </source>
</evidence>
<dbReference type="InterPro" id="IPR014001">
    <property type="entry name" value="Helicase_ATP-bd"/>
</dbReference>
<dbReference type="Pfam" id="PF00271">
    <property type="entry name" value="Helicase_C"/>
    <property type="match status" value="1"/>
</dbReference>
<keyword evidence="5" id="KW-0346">Stress response</keyword>
<evidence type="ECO:0000256" key="5">
    <source>
        <dbReference type="HAMAP-Rule" id="MF_01494"/>
    </source>
</evidence>
<dbReference type="PANTHER" id="PTHR47963:SF1">
    <property type="entry name" value="DEAD-BOX ATP-DEPENDENT RNA HELICASE CSHB"/>
    <property type="match status" value="1"/>
</dbReference>
<dbReference type="GO" id="GO:0009409">
    <property type="term" value="P:response to cold"/>
    <property type="evidence" value="ECO:0007669"/>
    <property type="project" value="InterPro"/>
</dbReference>
<comment type="subcellular location">
    <subcellularLocation>
        <location evidence="5">Cytoplasm</location>
    </subcellularLocation>
</comment>
<keyword evidence="2 5" id="KW-0378">Hydrolase</keyword>
<feature type="domain" description="Helicase C-terminal" evidence="9">
    <location>
        <begin position="228"/>
        <end position="375"/>
    </location>
</feature>
<dbReference type="EC" id="3.6.4.13" evidence="5"/>
<dbReference type="GO" id="GO:0005524">
    <property type="term" value="F:ATP binding"/>
    <property type="evidence" value="ECO:0007669"/>
    <property type="project" value="UniProtKB-UniRule"/>
</dbReference>
<evidence type="ECO:0000256" key="6">
    <source>
        <dbReference type="PROSITE-ProRule" id="PRU00552"/>
    </source>
</evidence>
<reference evidence="11 12" key="1">
    <citation type="submission" date="2011-10" db="EMBL/GenBank/DDBJ databases">
        <title>The Genome Sequence of Enterococcus saccharolyticus 30_1.</title>
        <authorList>
            <consortium name="The Broad Institute Genome Sequencing Platform"/>
            <person name="Earl A."/>
            <person name="Ward D."/>
            <person name="Feldgarden M."/>
            <person name="Gevers D."/>
            <person name="Daigneault M."/>
            <person name="Strauss J."/>
            <person name="Allen-Vercoe E."/>
            <person name="Young S.K."/>
            <person name="Zeng Q."/>
            <person name="Gargeya S."/>
            <person name="Fitzgerald M."/>
            <person name="Haas B."/>
            <person name="Abouelleil A."/>
            <person name="Alvarado L."/>
            <person name="Arachchi H.M."/>
            <person name="Berlin A."/>
            <person name="Brown A."/>
            <person name="Chapman S.B."/>
            <person name="Chen Z."/>
            <person name="Dunbar C."/>
            <person name="Freedman E."/>
            <person name="Gearin G."/>
            <person name="Gellesch M."/>
            <person name="Goldberg J."/>
            <person name="Griggs A."/>
            <person name="Gujja S."/>
            <person name="Heiman D."/>
            <person name="Howarth C."/>
            <person name="Larson L."/>
            <person name="Lui A."/>
            <person name="MacDonald P.J.P."/>
            <person name="Montmayeur A."/>
            <person name="Murphy C."/>
            <person name="Neiman D."/>
            <person name="Pearson M."/>
            <person name="Priest M."/>
            <person name="Roberts A."/>
            <person name="Saif S."/>
            <person name="Shea T."/>
            <person name="Shenoy N."/>
            <person name="Sisk P."/>
            <person name="Stolte C."/>
            <person name="Sykes S."/>
            <person name="Wortman J."/>
            <person name="Nusbaum C."/>
            <person name="Birren B."/>
        </authorList>
    </citation>
    <scope>NUCLEOTIDE SEQUENCE [LARGE SCALE GENOMIC DNA]</scope>
    <source>
        <strain evidence="11 12">30_1</strain>
    </source>
</reference>
<evidence type="ECO:0000256" key="1">
    <source>
        <dbReference type="ARBA" id="ARBA00022741"/>
    </source>
</evidence>
<dbReference type="GO" id="GO:0016787">
    <property type="term" value="F:hydrolase activity"/>
    <property type="evidence" value="ECO:0007669"/>
    <property type="project" value="UniProtKB-KW"/>
</dbReference>
<dbReference type="PROSITE" id="PS51195">
    <property type="entry name" value="Q_MOTIF"/>
    <property type="match status" value="1"/>
</dbReference>
<dbReference type="GO" id="GO:0005840">
    <property type="term" value="C:ribosome"/>
    <property type="evidence" value="ECO:0007669"/>
    <property type="project" value="TreeGrafter"/>
</dbReference>
<feature type="domain" description="Helicase ATP-binding" evidence="8">
    <location>
        <begin position="32"/>
        <end position="205"/>
    </location>
</feature>
<dbReference type="SMART" id="SM00487">
    <property type="entry name" value="DEXDc"/>
    <property type="match status" value="1"/>
</dbReference>
<dbReference type="CDD" id="cd18787">
    <property type="entry name" value="SF2_C_DEAD"/>
    <property type="match status" value="1"/>
</dbReference>
<evidence type="ECO:0000259" key="8">
    <source>
        <dbReference type="PROSITE" id="PS51192"/>
    </source>
</evidence>
<dbReference type="PANTHER" id="PTHR47963">
    <property type="entry name" value="DEAD-BOX ATP-DEPENDENT RNA HELICASE 47, MITOCHONDRIAL"/>
    <property type="match status" value="1"/>
</dbReference>
<dbReference type="RefSeq" id="WP_005473196.1">
    <property type="nucleotide sequence ID" value="NZ_JH376944.1"/>
</dbReference>
<keyword evidence="1 5" id="KW-0547">Nucleotide-binding</keyword>
<dbReference type="EMBL" id="ADLY01000049">
    <property type="protein sequence ID" value="EHG26498.1"/>
    <property type="molecule type" value="Genomic_DNA"/>
</dbReference>
<dbReference type="InterPro" id="IPR027417">
    <property type="entry name" value="P-loop_NTPase"/>
</dbReference>
<organism evidence="11 12">
    <name type="scientific">Enterococcus saccharolyticus 30_1</name>
    <dbReference type="NCBI Taxonomy" id="742813"/>
    <lineage>
        <taxon>Bacteria</taxon>
        <taxon>Bacillati</taxon>
        <taxon>Bacillota</taxon>
        <taxon>Bacilli</taxon>
        <taxon>Lactobacillales</taxon>
        <taxon>Enterococcaceae</taxon>
        <taxon>Enterococcus</taxon>
    </lineage>
</organism>
<dbReference type="InterPro" id="IPR011545">
    <property type="entry name" value="DEAD/DEAH_box_helicase_dom"/>
</dbReference>
<evidence type="ECO:0000259" key="9">
    <source>
        <dbReference type="PROSITE" id="PS51194"/>
    </source>
</evidence>
<dbReference type="InterPro" id="IPR050547">
    <property type="entry name" value="DEAD_box_RNA_helicases"/>
</dbReference>
<keyword evidence="3 5" id="KW-0347">Helicase</keyword>
<evidence type="ECO:0000313" key="11">
    <source>
        <dbReference type="EMBL" id="EHG26498.1"/>
    </source>
</evidence>
<dbReference type="InterPro" id="IPR044742">
    <property type="entry name" value="DEAD/DEAH_RhlB"/>
</dbReference>
<dbReference type="GO" id="GO:0003724">
    <property type="term" value="F:RNA helicase activity"/>
    <property type="evidence" value="ECO:0007669"/>
    <property type="project" value="UniProtKB-UniRule"/>
</dbReference>
<evidence type="ECO:0000313" key="12">
    <source>
        <dbReference type="Proteomes" id="UP000004393"/>
    </source>
</evidence>
<evidence type="ECO:0000256" key="4">
    <source>
        <dbReference type="ARBA" id="ARBA00022840"/>
    </source>
</evidence>
<dbReference type="Pfam" id="PF00270">
    <property type="entry name" value="DEAD"/>
    <property type="match status" value="1"/>
</dbReference>